<dbReference type="EMBL" id="KB446537">
    <property type="protein sequence ID" value="EME46728.1"/>
    <property type="molecule type" value="Genomic_DNA"/>
</dbReference>
<protein>
    <submittedName>
        <fullName evidence="1">Uncharacterized protein</fullName>
    </submittedName>
</protein>
<accession>N1PUV3</accession>
<proteinExistence type="predicted"/>
<keyword evidence="2" id="KW-1185">Reference proteome</keyword>
<organism evidence="1 2">
    <name type="scientific">Dothistroma septosporum (strain NZE10 / CBS 128990)</name>
    <name type="common">Red band needle blight fungus</name>
    <name type="synonym">Mycosphaerella pini</name>
    <dbReference type="NCBI Taxonomy" id="675120"/>
    <lineage>
        <taxon>Eukaryota</taxon>
        <taxon>Fungi</taxon>
        <taxon>Dikarya</taxon>
        <taxon>Ascomycota</taxon>
        <taxon>Pezizomycotina</taxon>
        <taxon>Dothideomycetes</taxon>
        <taxon>Dothideomycetidae</taxon>
        <taxon>Mycosphaerellales</taxon>
        <taxon>Mycosphaerellaceae</taxon>
        <taxon>Dothistroma</taxon>
    </lineage>
</organism>
<dbReference type="Proteomes" id="UP000016933">
    <property type="component" value="Unassembled WGS sequence"/>
</dbReference>
<sequence>MIPFAGNPVVWLQEDVNSFYPSRGRASDLEPVDISLHSGHWVPVRNTIEALIATPPSTKSAVVPMLSRLILALPLFTVSRDKQERAGTGKELSYAGPRDRQSQAPPYFCGWKSGAVIQLNEILHHAYSIIQDSDSLLPSVTHSMVANGGEDPTPPS</sequence>
<evidence type="ECO:0000313" key="1">
    <source>
        <dbReference type="EMBL" id="EME46728.1"/>
    </source>
</evidence>
<dbReference type="HOGENOM" id="CLU_1686530_0_0_1"/>
<reference evidence="2" key="1">
    <citation type="journal article" date="2012" name="PLoS Genet.">
        <title>The genomes of the fungal plant pathogens Cladosporium fulvum and Dothistroma septosporum reveal adaptation to different hosts and lifestyles but also signatures of common ancestry.</title>
        <authorList>
            <person name="de Wit P.J.G.M."/>
            <person name="van der Burgt A."/>
            <person name="Oekmen B."/>
            <person name="Stergiopoulos I."/>
            <person name="Abd-Elsalam K.A."/>
            <person name="Aerts A.L."/>
            <person name="Bahkali A.H."/>
            <person name="Beenen H.G."/>
            <person name="Chettri P."/>
            <person name="Cox M.P."/>
            <person name="Datema E."/>
            <person name="de Vries R.P."/>
            <person name="Dhillon B."/>
            <person name="Ganley A.R."/>
            <person name="Griffiths S.A."/>
            <person name="Guo Y."/>
            <person name="Hamelin R.C."/>
            <person name="Henrissat B."/>
            <person name="Kabir M.S."/>
            <person name="Jashni M.K."/>
            <person name="Kema G."/>
            <person name="Klaubauf S."/>
            <person name="Lapidus A."/>
            <person name="Levasseur A."/>
            <person name="Lindquist E."/>
            <person name="Mehrabi R."/>
            <person name="Ohm R.A."/>
            <person name="Owen T.J."/>
            <person name="Salamov A."/>
            <person name="Schwelm A."/>
            <person name="Schijlen E."/>
            <person name="Sun H."/>
            <person name="van den Burg H.A."/>
            <person name="van Ham R.C.H.J."/>
            <person name="Zhang S."/>
            <person name="Goodwin S.B."/>
            <person name="Grigoriev I.V."/>
            <person name="Collemare J."/>
            <person name="Bradshaw R.E."/>
        </authorList>
    </citation>
    <scope>NUCLEOTIDE SEQUENCE [LARGE SCALE GENOMIC DNA]</scope>
    <source>
        <strain evidence="2">NZE10 / CBS 128990</strain>
    </source>
</reference>
<evidence type="ECO:0000313" key="2">
    <source>
        <dbReference type="Proteomes" id="UP000016933"/>
    </source>
</evidence>
<gene>
    <name evidence="1" type="ORF">DOTSEDRAFT_33290</name>
</gene>
<reference evidence="1 2" key="2">
    <citation type="journal article" date="2012" name="PLoS Pathog.">
        <title>Diverse lifestyles and strategies of plant pathogenesis encoded in the genomes of eighteen Dothideomycetes fungi.</title>
        <authorList>
            <person name="Ohm R.A."/>
            <person name="Feau N."/>
            <person name="Henrissat B."/>
            <person name="Schoch C.L."/>
            <person name="Horwitz B.A."/>
            <person name="Barry K.W."/>
            <person name="Condon B.J."/>
            <person name="Copeland A.C."/>
            <person name="Dhillon B."/>
            <person name="Glaser F."/>
            <person name="Hesse C.N."/>
            <person name="Kosti I."/>
            <person name="LaButti K."/>
            <person name="Lindquist E.A."/>
            <person name="Lucas S."/>
            <person name="Salamov A.A."/>
            <person name="Bradshaw R.E."/>
            <person name="Ciuffetti L."/>
            <person name="Hamelin R.C."/>
            <person name="Kema G.H.J."/>
            <person name="Lawrence C."/>
            <person name="Scott J.A."/>
            <person name="Spatafora J.W."/>
            <person name="Turgeon B.G."/>
            <person name="de Wit P.J.G.M."/>
            <person name="Zhong S."/>
            <person name="Goodwin S.B."/>
            <person name="Grigoriev I.V."/>
        </authorList>
    </citation>
    <scope>NUCLEOTIDE SEQUENCE [LARGE SCALE GENOMIC DNA]</scope>
    <source>
        <strain evidence="2">NZE10 / CBS 128990</strain>
    </source>
</reference>
<name>N1PUV3_DOTSN</name>
<dbReference type="AlphaFoldDB" id="N1PUV3"/>